<dbReference type="EMBL" id="JBDXMI010000001">
    <property type="protein sequence ID" value="MEO9382508.1"/>
    <property type="molecule type" value="Genomic_DNA"/>
</dbReference>
<organism evidence="1 2">
    <name type="scientific">Chromobacterium phragmitis</name>
    <dbReference type="NCBI Taxonomy" id="2202141"/>
    <lineage>
        <taxon>Bacteria</taxon>
        <taxon>Pseudomonadati</taxon>
        <taxon>Pseudomonadota</taxon>
        <taxon>Betaproteobacteria</taxon>
        <taxon>Neisseriales</taxon>
        <taxon>Chromobacteriaceae</taxon>
        <taxon>Chromobacterium</taxon>
    </lineage>
</organism>
<accession>A0ABV0IN21</accession>
<name>A0ABV0IN21_9NEIS</name>
<sequence length="104" mass="11759">MKKIQTSLTEITQKTMSLANLIDEAVKSGMLTQEKANSLARGMLARNHLTHSLETMTSWSSKDFNDPALTEEFMELAISIRDFLAWVDKTTQNLLHVMEKATTE</sequence>
<dbReference type="RefSeq" id="WP_114063523.1">
    <property type="nucleotide sequence ID" value="NZ_CP029495.1"/>
</dbReference>
<keyword evidence="2" id="KW-1185">Reference proteome</keyword>
<gene>
    <name evidence="1" type="ORF">ABI908_00055</name>
</gene>
<comment type="caution">
    <text evidence="1">The sequence shown here is derived from an EMBL/GenBank/DDBJ whole genome shotgun (WGS) entry which is preliminary data.</text>
</comment>
<reference evidence="1 2" key="1">
    <citation type="submission" date="2024-05" db="EMBL/GenBank/DDBJ databases">
        <authorList>
            <person name="De Oliveira J.P."/>
            <person name="Noriler S.A."/>
            <person name="De Oliveira A.G."/>
            <person name="Sipoli D.S."/>
        </authorList>
    </citation>
    <scope>NUCLEOTIDE SEQUENCE [LARGE SCALE GENOMIC DNA]</scope>
    <source>
        <strain evidence="1 2">LABIM192</strain>
    </source>
</reference>
<evidence type="ECO:0000313" key="1">
    <source>
        <dbReference type="EMBL" id="MEO9382508.1"/>
    </source>
</evidence>
<dbReference type="Proteomes" id="UP001462502">
    <property type="component" value="Unassembled WGS sequence"/>
</dbReference>
<protein>
    <submittedName>
        <fullName evidence="1">Uncharacterized protein</fullName>
    </submittedName>
</protein>
<evidence type="ECO:0000313" key="2">
    <source>
        <dbReference type="Proteomes" id="UP001462502"/>
    </source>
</evidence>
<proteinExistence type="predicted"/>